<evidence type="ECO:0000256" key="4">
    <source>
        <dbReference type="ARBA" id="ARBA00022691"/>
    </source>
</evidence>
<dbReference type="InterPro" id="IPR036388">
    <property type="entry name" value="WH-like_DNA-bd_sf"/>
</dbReference>
<feature type="domain" description="O-methyltransferase C-terminal" evidence="7">
    <location>
        <begin position="140"/>
        <end position="348"/>
    </location>
</feature>
<dbReference type="PANTHER" id="PTHR11746">
    <property type="entry name" value="O-METHYLTRANSFERASE"/>
    <property type="match status" value="1"/>
</dbReference>
<keyword evidence="10" id="KW-1185">Reference proteome</keyword>
<feature type="non-terminal residue" evidence="9">
    <location>
        <position position="1"/>
    </location>
</feature>
<comment type="similarity">
    <text evidence="5">Belongs to the class I-like SAM-binding methyltransferase superfamily. Cation-independent O-methyltransferase family.</text>
</comment>
<comment type="caution">
    <text evidence="9">The sequence shown here is derived from an EMBL/GenBank/DDBJ whole genome shotgun (WGS) entry which is preliminary data.</text>
</comment>
<dbReference type="AlphaFoldDB" id="A0A5J9V927"/>
<dbReference type="Pfam" id="PF08100">
    <property type="entry name" value="Dimerisation"/>
    <property type="match status" value="1"/>
</dbReference>
<evidence type="ECO:0008006" key="11">
    <source>
        <dbReference type="Google" id="ProtNLM"/>
    </source>
</evidence>
<dbReference type="PIRSF" id="PIRSF005739">
    <property type="entry name" value="O-mtase"/>
    <property type="match status" value="1"/>
</dbReference>
<evidence type="ECO:0000256" key="5">
    <source>
        <dbReference type="ARBA" id="ARBA00038277"/>
    </source>
</evidence>
<dbReference type="InterPro" id="IPR001077">
    <property type="entry name" value="COMT_C"/>
</dbReference>
<dbReference type="GO" id="GO:0030187">
    <property type="term" value="P:melatonin biosynthetic process"/>
    <property type="evidence" value="ECO:0007669"/>
    <property type="project" value="UniProtKB-ARBA"/>
</dbReference>
<organism evidence="9 10">
    <name type="scientific">Eragrostis curvula</name>
    <name type="common">weeping love grass</name>
    <dbReference type="NCBI Taxonomy" id="38414"/>
    <lineage>
        <taxon>Eukaryota</taxon>
        <taxon>Viridiplantae</taxon>
        <taxon>Streptophyta</taxon>
        <taxon>Embryophyta</taxon>
        <taxon>Tracheophyta</taxon>
        <taxon>Spermatophyta</taxon>
        <taxon>Magnoliopsida</taxon>
        <taxon>Liliopsida</taxon>
        <taxon>Poales</taxon>
        <taxon>Poaceae</taxon>
        <taxon>PACMAD clade</taxon>
        <taxon>Chloridoideae</taxon>
        <taxon>Eragrostideae</taxon>
        <taxon>Eragrostidinae</taxon>
        <taxon>Eragrostis</taxon>
    </lineage>
</organism>
<evidence type="ECO:0000313" key="10">
    <source>
        <dbReference type="Proteomes" id="UP000324897"/>
    </source>
</evidence>
<evidence type="ECO:0000256" key="1">
    <source>
        <dbReference type="ARBA" id="ARBA00011738"/>
    </source>
</evidence>
<dbReference type="OrthoDB" id="613486at2759"/>
<keyword evidence="3" id="KW-0808">Transferase</keyword>
<accession>A0A5J9V927</accession>
<evidence type="ECO:0000256" key="2">
    <source>
        <dbReference type="ARBA" id="ARBA00022603"/>
    </source>
</evidence>
<dbReference type="EMBL" id="RWGY01000011">
    <property type="protein sequence ID" value="TVU31390.1"/>
    <property type="molecule type" value="Genomic_DNA"/>
</dbReference>
<dbReference type="FunFam" id="1.10.10.10:FF:000292">
    <property type="entry name" value="O-methyltransferase ZRP4"/>
    <property type="match status" value="1"/>
</dbReference>
<evidence type="ECO:0000256" key="6">
    <source>
        <dbReference type="PIRSR" id="PIRSR005739-1"/>
    </source>
</evidence>
<keyword evidence="4" id="KW-0949">S-adenosyl-L-methionine</keyword>
<evidence type="ECO:0000259" key="8">
    <source>
        <dbReference type="Pfam" id="PF08100"/>
    </source>
</evidence>
<dbReference type="InterPro" id="IPR016461">
    <property type="entry name" value="COMT-like"/>
</dbReference>
<keyword evidence="2" id="KW-0489">Methyltransferase</keyword>
<protein>
    <recommendedName>
        <fullName evidence="11">O-methyltransferase domain-containing protein</fullName>
    </recommendedName>
</protein>
<proteinExistence type="inferred from homology"/>
<feature type="domain" description="O-methyltransferase dimerisation" evidence="8">
    <location>
        <begin position="28"/>
        <end position="112"/>
    </location>
</feature>
<dbReference type="SUPFAM" id="SSF46785">
    <property type="entry name" value="Winged helix' DNA-binding domain"/>
    <property type="match status" value="1"/>
</dbReference>
<dbReference type="Pfam" id="PF00891">
    <property type="entry name" value="Methyltransf_2"/>
    <property type="match status" value="1"/>
</dbReference>
<dbReference type="Gramene" id="TVU31390">
    <property type="protein sequence ID" value="TVU31390"/>
    <property type="gene ID" value="EJB05_23074"/>
</dbReference>
<dbReference type="Gene3D" id="3.40.50.150">
    <property type="entry name" value="Vaccinia Virus protein VP39"/>
    <property type="match status" value="1"/>
</dbReference>
<dbReference type="SUPFAM" id="SSF53335">
    <property type="entry name" value="S-adenosyl-L-methionine-dependent methyltransferases"/>
    <property type="match status" value="1"/>
</dbReference>
<gene>
    <name evidence="9" type="ORF">EJB05_23074</name>
</gene>
<dbReference type="Gene3D" id="1.10.10.10">
    <property type="entry name" value="Winged helix-like DNA-binding domain superfamily/Winged helix DNA-binding domain"/>
    <property type="match status" value="1"/>
</dbReference>
<dbReference type="PROSITE" id="PS51683">
    <property type="entry name" value="SAM_OMT_II"/>
    <property type="match status" value="1"/>
</dbReference>
<dbReference type="FunFam" id="3.40.50.150:FF:000057">
    <property type="entry name" value="O-methyltransferase ZRP4"/>
    <property type="match status" value="1"/>
</dbReference>
<comment type="subunit">
    <text evidence="1">Homodimer.</text>
</comment>
<dbReference type="GO" id="GO:0032259">
    <property type="term" value="P:methylation"/>
    <property type="evidence" value="ECO:0007669"/>
    <property type="project" value="UniProtKB-KW"/>
</dbReference>
<dbReference type="InterPro" id="IPR012967">
    <property type="entry name" value="COMT_dimerisation"/>
</dbReference>
<name>A0A5J9V927_9POAL</name>
<evidence type="ECO:0000259" key="7">
    <source>
        <dbReference type="Pfam" id="PF00891"/>
    </source>
</evidence>
<dbReference type="Proteomes" id="UP000324897">
    <property type="component" value="Chromosome 1"/>
</dbReference>
<reference evidence="9 10" key="1">
    <citation type="journal article" date="2019" name="Sci. Rep.">
        <title>A high-quality genome of Eragrostis curvula grass provides insights into Poaceae evolution and supports new strategies to enhance forage quality.</title>
        <authorList>
            <person name="Carballo J."/>
            <person name="Santos B.A.C.M."/>
            <person name="Zappacosta D."/>
            <person name="Garbus I."/>
            <person name="Selva J.P."/>
            <person name="Gallo C.A."/>
            <person name="Diaz A."/>
            <person name="Albertini E."/>
            <person name="Caccamo M."/>
            <person name="Echenique V."/>
        </authorList>
    </citation>
    <scope>NUCLEOTIDE SEQUENCE [LARGE SCALE GENOMIC DNA]</scope>
    <source>
        <strain evidence="10">cv. Victoria</strain>
        <tissue evidence="9">Leaf</tissue>
    </source>
</reference>
<sequence length="366" mass="40203">MAHAQVAHKDEQLTSTEEMLQAQLELYHHSFAFVKSMALRAAVQLGIPDAIHNRGGRATLSELAADTRLHRTKFPHLRRLMRALTVSGVFAAQERDDEATVYSLSRVSRLLVGGGGRGNLSPMVSALVNPVAVTALFSMREWLTDERAAAVSLFEVAHGCTRWEITGREDGDGDVLNAGMDADSRLVMDVLLRENGDVFESLSSLVDVGGAHGVVVSAVARAYPHIKCTVLDLPHVVAGAPNDGTVKFVAGDMFQHIPPADAVLLKWILHCWQDEDCIKILRRCKDAIPARDAGGKIIVIDMVVGSAESQENVSKETQALFDIFVMYVDGVERDEQQWRSIFMKAGFSDYKITPIHGFRSLIEVYP</sequence>
<dbReference type="InterPro" id="IPR029063">
    <property type="entry name" value="SAM-dependent_MTases_sf"/>
</dbReference>
<dbReference type="GO" id="GO:0017096">
    <property type="term" value="F:acetylserotonin O-methyltransferase activity"/>
    <property type="evidence" value="ECO:0007669"/>
    <property type="project" value="UniProtKB-ARBA"/>
</dbReference>
<dbReference type="GO" id="GO:0046983">
    <property type="term" value="F:protein dimerization activity"/>
    <property type="evidence" value="ECO:0007669"/>
    <property type="project" value="InterPro"/>
</dbReference>
<dbReference type="InterPro" id="IPR036390">
    <property type="entry name" value="WH_DNA-bd_sf"/>
</dbReference>
<evidence type="ECO:0000256" key="3">
    <source>
        <dbReference type="ARBA" id="ARBA00022679"/>
    </source>
</evidence>
<evidence type="ECO:0000313" key="9">
    <source>
        <dbReference type="EMBL" id="TVU31390.1"/>
    </source>
</evidence>
<feature type="active site" description="Proton acceptor" evidence="6">
    <location>
        <position position="270"/>
    </location>
</feature>